<comment type="caution">
    <text evidence="2">The sequence shown here is derived from an EMBL/GenBank/DDBJ whole genome shotgun (WGS) entry which is preliminary data.</text>
</comment>
<feature type="compositionally biased region" description="Low complexity" evidence="1">
    <location>
        <begin position="31"/>
        <end position="45"/>
    </location>
</feature>
<reference evidence="2 3" key="1">
    <citation type="journal article" date="2019" name="Sci. Rep.">
        <title>Orb-weaving spider Araneus ventricosus genome elucidates the spidroin gene catalogue.</title>
        <authorList>
            <person name="Kono N."/>
            <person name="Nakamura H."/>
            <person name="Ohtoshi R."/>
            <person name="Moran D.A.P."/>
            <person name="Shinohara A."/>
            <person name="Yoshida Y."/>
            <person name="Fujiwara M."/>
            <person name="Mori M."/>
            <person name="Tomita M."/>
            <person name="Arakawa K."/>
        </authorList>
    </citation>
    <scope>NUCLEOTIDE SEQUENCE [LARGE SCALE GENOMIC DNA]</scope>
</reference>
<evidence type="ECO:0000313" key="3">
    <source>
        <dbReference type="Proteomes" id="UP000499080"/>
    </source>
</evidence>
<evidence type="ECO:0000256" key="1">
    <source>
        <dbReference type="SAM" id="MobiDB-lite"/>
    </source>
</evidence>
<feature type="region of interest" description="Disordered" evidence="1">
    <location>
        <begin position="1"/>
        <end position="53"/>
    </location>
</feature>
<evidence type="ECO:0000313" key="2">
    <source>
        <dbReference type="EMBL" id="GBM98127.1"/>
    </source>
</evidence>
<sequence>MDVSESEDLNDSQNHHTGETTHQSDASSDNESVFEYSSDESSTSSYQDDNVSFDSDAHFEDDVLSNELNFDDLSKPLYSSSSITNSEAFISILASIIHFN</sequence>
<dbReference type="Proteomes" id="UP000499080">
    <property type="component" value="Unassembled WGS sequence"/>
</dbReference>
<feature type="compositionally biased region" description="Acidic residues" evidence="1">
    <location>
        <begin position="1"/>
        <end position="10"/>
    </location>
</feature>
<accession>A0A4Y2K795</accession>
<gene>
    <name evidence="2" type="ORF">AVEN_229770_1</name>
</gene>
<protein>
    <submittedName>
        <fullName evidence="2">Uncharacterized protein</fullName>
    </submittedName>
</protein>
<dbReference type="AlphaFoldDB" id="A0A4Y2K795"/>
<keyword evidence="3" id="KW-1185">Reference proteome</keyword>
<proteinExistence type="predicted"/>
<feature type="compositionally biased region" description="Polar residues" evidence="1">
    <location>
        <begin position="20"/>
        <end position="30"/>
    </location>
</feature>
<dbReference type="EMBL" id="BGPR01004295">
    <property type="protein sequence ID" value="GBM98127.1"/>
    <property type="molecule type" value="Genomic_DNA"/>
</dbReference>
<organism evidence="2 3">
    <name type="scientific">Araneus ventricosus</name>
    <name type="common">Orbweaver spider</name>
    <name type="synonym">Epeira ventricosa</name>
    <dbReference type="NCBI Taxonomy" id="182803"/>
    <lineage>
        <taxon>Eukaryota</taxon>
        <taxon>Metazoa</taxon>
        <taxon>Ecdysozoa</taxon>
        <taxon>Arthropoda</taxon>
        <taxon>Chelicerata</taxon>
        <taxon>Arachnida</taxon>
        <taxon>Araneae</taxon>
        <taxon>Araneomorphae</taxon>
        <taxon>Entelegynae</taxon>
        <taxon>Araneoidea</taxon>
        <taxon>Araneidae</taxon>
        <taxon>Araneus</taxon>
    </lineage>
</organism>
<name>A0A4Y2K795_ARAVE</name>